<dbReference type="InterPro" id="IPR036105">
    <property type="entry name" value="DiNase_FeMo-co_biosyn_sf"/>
</dbReference>
<dbReference type="Proteomes" id="UP000515847">
    <property type="component" value="Chromosome"/>
</dbReference>
<evidence type="ECO:0000313" key="2">
    <source>
        <dbReference type="EMBL" id="QNB46559.1"/>
    </source>
</evidence>
<dbReference type="PANTHER" id="PTHR42983">
    <property type="entry name" value="DINITROGENASE IRON-MOLYBDENUM COFACTOR PROTEIN-RELATED"/>
    <property type="match status" value="1"/>
</dbReference>
<dbReference type="EMBL" id="CP045798">
    <property type="protein sequence ID" value="QNB46559.1"/>
    <property type="molecule type" value="Genomic_DNA"/>
</dbReference>
<protein>
    <submittedName>
        <fullName evidence="2">Dinitrogenase iron-molybdenum cofactor biosynthesis protein</fullName>
    </submittedName>
</protein>
<gene>
    <name evidence="2" type="ORF">BR63_09710</name>
</gene>
<reference evidence="2 3" key="1">
    <citation type="journal article" date="2019" name="Front. Microbiol.">
        <title>Thermoanaerosceptrum fracticalcis gen. nov. sp. nov., a Novel Fumarate-Fermenting Microorganism From a Deep Fractured Carbonate Aquifer of the US Great Basin.</title>
        <authorList>
            <person name="Hamilton-Brehm S.D."/>
            <person name="Stewart L.E."/>
            <person name="Zavarin M."/>
            <person name="Caldwell M."/>
            <person name="Lawson P.A."/>
            <person name="Onstott T.C."/>
            <person name="Grzymski J."/>
            <person name="Neveux I."/>
            <person name="Lollar B.S."/>
            <person name="Russell C.E."/>
            <person name="Moser D.P."/>
        </authorList>
    </citation>
    <scope>NUCLEOTIDE SEQUENCE [LARGE SCALE GENOMIC DNA]</scope>
    <source>
        <strain evidence="2 3">DRI-13</strain>
    </source>
</reference>
<dbReference type="Pfam" id="PF02579">
    <property type="entry name" value="Nitro_FeMo-Co"/>
    <property type="match status" value="1"/>
</dbReference>
<dbReference type="RefSeq" id="WP_034421556.1">
    <property type="nucleotide sequence ID" value="NZ_CP045798.1"/>
</dbReference>
<sequence length="120" mass="12861">MKIALSCKGNTLDSPLDERFGRAPNFIIYDLEKNTHMSIDNAQILNSPQGAGIQAAQNVVNSGAEVVITGHVGPKAYRTLSAAGVDIYFAKGSTVKETIENFKLGKLSKAEGNDVEGHWV</sequence>
<dbReference type="PANTHER" id="PTHR42983:SF1">
    <property type="entry name" value="IRON-MOLYBDENUM PROTEIN"/>
    <property type="match status" value="1"/>
</dbReference>
<dbReference type="SUPFAM" id="SSF53146">
    <property type="entry name" value="Nitrogenase accessory factor-like"/>
    <property type="match status" value="1"/>
</dbReference>
<name>A0A7G6E3A5_THEFR</name>
<dbReference type="InterPro" id="IPR003731">
    <property type="entry name" value="Di-Nase_FeMo-co_biosynth"/>
</dbReference>
<keyword evidence="3" id="KW-1185">Reference proteome</keyword>
<dbReference type="KEGG" id="tfr:BR63_09710"/>
<dbReference type="InterPro" id="IPR033913">
    <property type="entry name" value="MTH1175_dom"/>
</dbReference>
<dbReference type="CDD" id="cd00851">
    <property type="entry name" value="MTH1175"/>
    <property type="match status" value="1"/>
</dbReference>
<organism evidence="2 3">
    <name type="scientific">Thermanaerosceptrum fracticalcis</name>
    <dbReference type="NCBI Taxonomy" id="1712410"/>
    <lineage>
        <taxon>Bacteria</taxon>
        <taxon>Bacillati</taxon>
        <taxon>Bacillota</taxon>
        <taxon>Clostridia</taxon>
        <taxon>Eubacteriales</taxon>
        <taxon>Peptococcaceae</taxon>
        <taxon>Thermanaerosceptrum</taxon>
    </lineage>
</organism>
<dbReference type="AlphaFoldDB" id="A0A7G6E3A5"/>
<proteinExistence type="predicted"/>
<accession>A0A7G6E3A5</accession>
<dbReference type="Gene3D" id="3.30.420.130">
    <property type="entry name" value="Dinitrogenase iron-molybdenum cofactor biosynthesis domain"/>
    <property type="match status" value="1"/>
</dbReference>
<feature type="domain" description="Dinitrogenase iron-molybdenum cofactor biosynthesis" evidence="1">
    <location>
        <begin position="13"/>
        <end position="103"/>
    </location>
</feature>
<dbReference type="OrthoDB" id="9807451at2"/>
<evidence type="ECO:0000259" key="1">
    <source>
        <dbReference type="Pfam" id="PF02579"/>
    </source>
</evidence>
<evidence type="ECO:0000313" key="3">
    <source>
        <dbReference type="Proteomes" id="UP000515847"/>
    </source>
</evidence>